<dbReference type="EMBL" id="QQXL01000004">
    <property type="protein sequence ID" value="RKW70524.1"/>
    <property type="molecule type" value="Genomic_DNA"/>
</dbReference>
<dbReference type="InterPro" id="IPR051201">
    <property type="entry name" value="Chloro_Bact_Ser_Proteases"/>
</dbReference>
<name>A0A496PJ46_9MICC</name>
<feature type="domain" description="PDZ" evidence="5">
    <location>
        <begin position="480"/>
        <end position="559"/>
    </location>
</feature>
<dbReference type="Gene3D" id="2.30.42.10">
    <property type="match status" value="1"/>
</dbReference>
<evidence type="ECO:0000256" key="3">
    <source>
        <dbReference type="SAM" id="MobiDB-lite"/>
    </source>
</evidence>
<feature type="compositionally biased region" description="Polar residues" evidence="3">
    <location>
        <begin position="182"/>
        <end position="195"/>
    </location>
</feature>
<feature type="region of interest" description="Disordered" evidence="3">
    <location>
        <begin position="1"/>
        <end position="153"/>
    </location>
</feature>
<dbReference type="AlphaFoldDB" id="A0A496PJ46"/>
<evidence type="ECO:0000259" key="5">
    <source>
        <dbReference type="PROSITE" id="PS50106"/>
    </source>
</evidence>
<evidence type="ECO:0000256" key="4">
    <source>
        <dbReference type="SAM" id="Phobius"/>
    </source>
</evidence>
<feature type="compositionally biased region" description="Low complexity" evidence="3">
    <location>
        <begin position="243"/>
        <end position="257"/>
    </location>
</feature>
<feature type="compositionally biased region" description="Low complexity" evidence="3">
    <location>
        <begin position="217"/>
        <end position="234"/>
    </location>
</feature>
<dbReference type="PANTHER" id="PTHR43343:SF3">
    <property type="entry name" value="PROTEASE DO-LIKE 8, CHLOROPLASTIC"/>
    <property type="match status" value="1"/>
</dbReference>
<dbReference type="Gene3D" id="2.40.10.120">
    <property type="match status" value="1"/>
</dbReference>
<keyword evidence="4" id="KW-1133">Transmembrane helix</keyword>
<keyword evidence="7" id="KW-1185">Reference proteome</keyword>
<dbReference type="SUPFAM" id="SSF50494">
    <property type="entry name" value="Trypsin-like serine proteases"/>
    <property type="match status" value="1"/>
</dbReference>
<feature type="region of interest" description="Disordered" evidence="3">
    <location>
        <begin position="181"/>
        <end position="276"/>
    </location>
</feature>
<dbReference type="PRINTS" id="PR00834">
    <property type="entry name" value="PROTEASES2C"/>
</dbReference>
<keyword evidence="4" id="KW-0812">Transmembrane</keyword>
<evidence type="ECO:0000256" key="2">
    <source>
        <dbReference type="ARBA" id="ARBA00022801"/>
    </source>
</evidence>
<sequence>MNEQFPQVPANGQQPAEGQPVQPAQPSQPEQPTQRIEAPQQPTTQYPSVHAPSGPAPTNPAPTNPAPSDPAQAGHASSGSWRQPSQAHAAHAQPGQQPVAWGHSAWDRAPQSDAQFQQSAPQPGMAGAGGAGGPQDPYQSNAWQNARQPSRRRGLKYSLAAGALALAVVAGAVPGWALGHSAGSTEASSQTQTQPGSGFGQNQTQNGQGFGQGNGSTDGSTDGSDGSDGSSGDGQQYNQMPFNRGDGSNGSNGSNGSEPGGTSGSSVQQGSALKSGQDGMVLIDTVVGGGQGAGTGMILSEDGYVLTNYHVVEGSSEVRVTDTTTGKEYTGEVVGHDETQDVALVKLKDASGLKVVQTASTGVKEGDEVSAIGNASGEGYLRQLTGKVTATEQSITTQAEASSDGEKLSNLIQTDADVVPGYSGGALVNGSGQVVGMTTAASTGRTSENVDGYAIPISEALKIADQIKSGQASGTVQIGKGAALGISVLSADTGQVGGGYGVTVQEVIKGGAVTGAGIKTGDTIIGLDGKSVKSYDALKEILAGHKAGDQVELVWLNSEGKQSSKTVTLGESSVN</sequence>
<dbReference type="PROSITE" id="PS50106">
    <property type="entry name" value="PDZ"/>
    <property type="match status" value="1"/>
</dbReference>
<dbReference type="InterPro" id="IPR001478">
    <property type="entry name" value="PDZ"/>
</dbReference>
<dbReference type="SUPFAM" id="SSF50156">
    <property type="entry name" value="PDZ domain-like"/>
    <property type="match status" value="1"/>
</dbReference>
<reference evidence="6 7" key="1">
    <citation type="submission" date="2018-07" db="EMBL/GenBank/DDBJ databases">
        <title>Arthrobacter sp. nov., isolated from raw cow's milk with high bacterial count.</title>
        <authorList>
            <person name="Hahne J."/>
            <person name="Isele D."/>
            <person name="Lipski A."/>
        </authorList>
    </citation>
    <scope>NUCLEOTIDE SEQUENCE [LARGE SCALE GENOMIC DNA]</scope>
    <source>
        <strain evidence="6 7">JZ R-183</strain>
    </source>
</reference>
<evidence type="ECO:0000313" key="6">
    <source>
        <dbReference type="EMBL" id="RKW70524.1"/>
    </source>
</evidence>
<keyword evidence="2" id="KW-0378">Hydrolase</keyword>
<evidence type="ECO:0000256" key="1">
    <source>
        <dbReference type="ARBA" id="ARBA00022670"/>
    </source>
</evidence>
<dbReference type="PANTHER" id="PTHR43343">
    <property type="entry name" value="PEPTIDASE S12"/>
    <property type="match status" value="1"/>
</dbReference>
<dbReference type="SMART" id="SM00228">
    <property type="entry name" value="PDZ"/>
    <property type="match status" value="1"/>
</dbReference>
<keyword evidence="1" id="KW-0645">Protease</keyword>
<dbReference type="InterPro" id="IPR036034">
    <property type="entry name" value="PDZ_sf"/>
</dbReference>
<protein>
    <submittedName>
        <fullName evidence="6">PDZ domain-containing protein</fullName>
    </submittedName>
</protein>
<keyword evidence="4" id="KW-0472">Membrane</keyword>
<dbReference type="RefSeq" id="WP_121485174.1">
    <property type="nucleotide sequence ID" value="NZ_QQXL01000004.1"/>
</dbReference>
<dbReference type="InterPro" id="IPR001940">
    <property type="entry name" value="Peptidase_S1C"/>
</dbReference>
<feature type="compositionally biased region" description="Polar residues" evidence="3">
    <location>
        <begin position="138"/>
        <end position="148"/>
    </location>
</feature>
<dbReference type="Pfam" id="PF13180">
    <property type="entry name" value="PDZ_2"/>
    <property type="match status" value="1"/>
</dbReference>
<accession>A0A496PJ46</accession>
<feature type="compositionally biased region" description="Pro residues" evidence="3">
    <location>
        <begin position="54"/>
        <end position="68"/>
    </location>
</feature>
<dbReference type="Pfam" id="PF13365">
    <property type="entry name" value="Trypsin_2"/>
    <property type="match status" value="1"/>
</dbReference>
<dbReference type="GO" id="GO:0004252">
    <property type="term" value="F:serine-type endopeptidase activity"/>
    <property type="evidence" value="ECO:0007669"/>
    <property type="project" value="InterPro"/>
</dbReference>
<proteinExistence type="predicted"/>
<evidence type="ECO:0000313" key="7">
    <source>
        <dbReference type="Proteomes" id="UP000273119"/>
    </source>
</evidence>
<dbReference type="Proteomes" id="UP000273119">
    <property type="component" value="Unassembled WGS sequence"/>
</dbReference>
<gene>
    <name evidence="6" type="ORF">DWQ67_08630</name>
</gene>
<feature type="compositionally biased region" description="Low complexity" evidence="3">
    <location>
        <begin position="83"/>
        <end position="100"/>
    </location>
</feature>
<dbReference type="InterPro" id="IPR009003">
    <property type="entry name" value="Peptidase_S1_PA"/>
</dbReference>
<dbReference type="GO" id="GO:0006508">
    <property type="term" value="P:proteolysis"/>
    <property type="evidence" value="ECO:0007669"/>
    <property type="project" value="UniProtKB-KW"/>
</dbReference>
<comment type="caution">
    <text evidence="6">The sequence shown here is derived from an EMBL/GenBank/DDBJ whole genome shotgun (WGS) entry which is preliminary data.</text>
</comment>
<feature type="compositionally biased region" description="Polar residues" evidence="3">
    <location>
        <begin position="1"/>
        <end position="47"/>
    </location>
</feature>
<organism evidence="6 7">
    <name type="scientific">Galactobacter caseinivorans</name>
    <dbReference type="NCBI Taxonomy" id="2676123"/>
    <lineage>
        <taxon>Bacteria</taxon>
        <taxon>Bacillati</taxon>
        <taxon>Actinomycetota</taxon>
        <taxon>Actinomycetes</taxon>
        <taxon>Micrococcales</taxon>
        <taxon>Micrococcaceae</taxon>
        <taxon>Galactobacter</taxon>
    </lineage>
</organism>
<feature type="transmembrane region" description="Helical" evidence="4">
    <location>
        <begin position="157"/>
        <end position="178"/>
    </location>
</feature>